<dbReference type="EMBL" id="LN829119">
    <property type="protein sequence ID" value="CPR21491.1"/>
    <property type="molecule type" value="Genomic_DNA"/>
</dbReference>
<organism evidence="2 3">
    <name type="scientific">Candidatus Filomicrobium marinum</name>
    <dbReference type="NCBI Taxonomy" id="1608628"/>
    <lineage>
        <taxon>Bacteria</taxon>
        <taxon>Pseudomonadati</taxon>
        <taxon>Pseudomonadota</taxon>
        <taxon>Alphaproteobacteria</taxon>
        <taxon>Hyphomicrobiales</taxon>
        <taxon>Hyphomicrobiaceae</taxon>
        <taxon>Filomicrobium</taxon>
    </lineage>
</organism>
<protein>
    <submittedName>
        <fullName evidence="2">Uncharacterized protein</fullName>
    </submittedName>
</protein>
<name>A0A0D6JI27_9HYPH</name>
<keyword evidence="3" id="KW-1185">Reference proteome</keyword>
<feature type="transmembrane region" description="Helical" evidence="1">
    <location>
        <begin position="7"/>
        <end position="26"/>
    </location>
</feature>
<accession>A0A0D6JI27</accession>
<evidence type="ECO:0000313" key="2">
    <source>
        <dbReference type="EMBL" id="CPR21491.1"/>
    </source>
</evidence>
<sequence length="27" mass="2862">MTLQMRLNLLAAIISFGFLAAIVLGAI</sequence>
<proteinExistence type="predicted"/>
<keyword evidence="1" id="KW-1133">Transmembrane helix</keyword>
<keyword evidence="1" id="KW-0812">Transmembrane</keyword>
<keyword evidence="1" id="KW-0472">Membrane</keyword>
<dbReference type="AlphaFoldDB" id="A0A0D6JI27"/>
<dbReference type="KEGG" id="fil:BN1229_v1_2843"/>
<evidence type="ECO:0000256" key="1">
    <source>
        <dbReference type="SAM" id="Phobius"/>
    </source>
</evidence>
<gene>
    <name evidence="2" type="ORF">YBN1229_v1_3072</name>
</gene>
<dbReference type="KEGG" id="fiy:BN1229_v1_3072"/>
<reference evidence="3" key="1">
    <citation type="submission" date="2015-02" db="EMBL/GenBank/DDBJ databases">
        <authorList>
            <person name="Chooi Y.-H."/>
        </authorList>
    </citation>
    <scope>NUCLEOTIDE SEQUENCE [LARGE SCALE GENOMIC DNA]</scope>
    <source>
        <strain evidence="3">strain Y</strain>
    </source>
</reference>
<dbReference type="Proteomes" id="UP000033187">
    <property type="component" value="Chromosome 1"/>
</dbReference>
<evidence type="ECO:0000313" key="3">
    <source>
        <dbReference type="Proteomes" id="UP000033187"/>
    </source>
</evidence>